<evidence type="ECO:0000313" key="10">
    <source>
        <dbReference type="Proteomes" id="UP000284220"/>
    </source>
</evidence>
<evidence type="ECO:0000256" key="7">
    <source>
        <dbReference type="RuleBase" id="RU363032"/>
    </source>
</evidence>
<dbReference type="InterPro" id="IPR000515">
    <property type="entry name" value="MetI-like"/>
</dbReference>
<evidence type="ECO:0000256" key="1">
    <source>
        <dbReference type="ARBA" id="ARBA00004651"/>
    </source>
</evidence>
<keyword evidence="2 7" id="KW-0813">Transport</keyword>
<evidence type="ECO:0000256" key="4">
    <source>
        <dbReference type="ARBA" id="ARBA00022692"/>
    </source>
</evidence>
<organism evidence="9 10">
    <name type="scientific">Blautia obeum</name>
    <dbReference type="NCBI Taxonomy" id="40520"/>
    <lineage>
        <taxon>Bacteria</taxon>
        <taxon>Bacillati</taxon>
        <taxon>Bacillota</taxon>
        <taxon>Clostridia</taxon>
        <taxon>Lachnospirales</taxon>
        <taxon>Lachnospiraceae</taxon>
        <taxon>Blautia</taxon>
    </lineage>
</organism>
<keyword evidence="5 7" id="KW-1133">Transmembrane helix</keyword>
<dbReference type="Pfam" id="PF00528">
    <property type="entry name" value="BPD_transp_1"/>
    <property type="match status" value="1"/>
</dbReference>
<comment type="caution">
    <text evidence="9">The sequence shown here is derived from an EMBL/GenBank/DDBJ whole genome shotgun (WGS) entry which is preliminary data.</text>
</comment>
<dbReference type="SUPFAM" id="SSF161098">
    <property type="entry name" value="MetI-like"/>
    <property type="match status" value="1"/>
</dbReference>
<keyword evidence="4 7" id="KW-0812">Transmembrane</keyword>
<feature type="transmembrane region" description="Helical" evidence="7">
    <location>
        <begin position="139"/>
        <end position="159"/>
    </location>
</feature>
<dbReference type="PROSITE" id="PS50928">
    <property type="entry name" value="ABC_TM1"/>
    <property type="match status" value="1"/>
</dbReference>
<dbReference type="GO" id="GO:0055085">
    <property type="term" value="P:transmembrane transport"/>
    <property type="evidence" value="ECO:0007669"/>
    <property type="project" value="InterPro"/>
</dbReference>
<evidence type="ECO:0000313" key="9">
    <source>
        <dbReference type="EMBL" id="RHG19773.1"/>
    </source>
</evidence>
<reference evidence="9 10" key="1">
    <citation type="submission" date="2018-08" db="EMBL/GenBank/DDBJ databases">
        <title>A genome reference for cultivated species of the human gut microbiota.</title>
        <authorList>
            <person name="Zou Y."/>
            <person name="Xue W."/>
            <person name="Luo G."/>
        </authorList>
    </citation>
    <scope>NUCLEOTIDE SEQUENCE [LARGE SCALE GENOMIC DNA]</scope>
    <source>
        <strain evidence="9 10">AM22-9LB</strain>
    </source>
</reference>
<protein>
    <submittedName>
        <fullName evidence="9">ABC transporter permease</fullName>
    </submittedName>
</protein>
<dbReference type="EMBL" id="QRHZ01000001">
    <property type="protein sequence ID" value="RHG19773.1"/>
    <property type="molecule type" value="Genomic_DNA"/>
</dbReference>
<dbReference type="PANTHER" id="PTHR30151:SF19">
    <property type="entry name" value="ABC TRANSPORTER PERMEASE"/>
    <property type="match status" value="1"/>
</dbReference>
<feature type="transmembrane region" description="Helical" evidence="7">
    <location>
        <begin position="20"/>
        <end position="37"/>
    </location>
</feature>
<feature type="transmembrane region" description="Helical" evidence="7">
    <location>
        <begin position="82"/>
        <end position="101"/>
    </location>
</feature>
<keyword evidence="6 7" id="KW-0472">Membrane</keyword>
<evidence type="ECO:0000256" key="6">
    <source>
        <dbReference type="ARBA" id="ARBA00023136"/>
    </source>
</evidence>
<name>A0A414SJK7_9FIRM</name>
<sequence length="279" mass="31519">MPEHSPAQKQYLLRVRRKKYMIHVSRILLFLGFLFLWEVSARRRWIDSFIFSSPSEIWQTFFTMIQDQSLFTHIGITLTETLVSFVFTVFLGIGTAVLLWCCPKLSRILEPYLVVLNSLPKSALAPLLIVWLGANIRTIIVAGMSVAIFGSIINLYTGFREADPEKLKLIRTLGGTKKDELTKIVLPSSVPLILSVMKVNIGLCLVGVIIGEFIGARQGLGYLIIYGSQTFNCAGIRIRTDIVILIFCLFSGYSRIFQQPLPPAPLKRIRPSFFNTFNL</sequence>
<evidence type="ECO:0000256" key="3">
    <source>
        <dbReference type="ARBA" id="ARBA00022475"/>
    </source>
</evidence>
<comment type="subcellular location">
    <subcellularLocation>
        <location evidence="1 7">Cell membrane</location>
        <topology evidence="1 7">Multi-pass membrane protein</topology>
    </subcellularLocation>
</comment>
<dbReference type="AlphaFoldDB" id="A0A414SJK7"/>
<feature type="domain" description="ABC transmembrane type-1" evidence="8">
    <location>
        <begin position="74"/>
        <end position="255"/>
    </location>
</feature>
<accession>A0A414SJK7</accession>
<dbReference type="GO" id="GO:0005886">
    <property type="term" value="C:plasma membrane"/>
    <property type="evidence" value="ECO:0007669"/>
    <property type="project" value="UniProtKB-SubCell"/>
</dbReference>
<feature type="transmembrane region" description="Helical" evidence="7">
    <location>
        <begin position="113"/>
        <end position="133"/>
    </location>
</feature>
<dbReference type="CDD" id="cd06261">
    <property type="entry name" value="TM_PBP2"/>
    <property type="match status" value="1"/>
</dbReference>
<comment type="similarity">
    <text evidence="7">Belongs to the binding-protein-dependent transport system permease family.</text>
</comment>
<dbReference type="RefSeq" id="WP_118197180.1">
    <property type="nucleotide sequence ID" value="NZ_JBCJBY010000001.1"/>
</dbReference>
<evidence type="ECO:0000256" key="2">
    <source>
        <dbReference type="ARBA" id="ARBA00022448"/>
    </source>
</evidence>
<proteinExistence type="inferred from homology"/>
<gene>
    <name evidence="9" type="ORF">DW272_00790</name>
</gene>
<dbReference type="PANTHER" id="PTHR30151">
    <property type="entry name" value="ALKANE SULFONATE ABC TRANSPORTER-RELATED, MEMBRANE SUBUNIT"/>
    <property type="match status" value="1"/>
</dbReference>
<dbReference type="Proteomes" id="UP000284220">
    <property type="component" value="Unassembled WGS sequence"/>
</dbReference>
<evidence type="ECO:0000256" key="5">
    <source>
        <dbReference type="ARBA" id="ARBA00022989"/>
    </source>
</evidence>
<dbReference type="InterPro" id="IPR035906">
    <property type="entry name" value="MetI-like_sf"/>
</dbReference>
<dbReference type="Gene3D" id="1.10.3720.10">
    <property type="entry name" value="MetI-like"/>
    <property type="match status" value="1"/>
</dbReference>
<evidence type="ECO:0000259" key="8">
    <source>
        <dbReference type="PROSITE" id="PS50928"/>
    </source>
</evidence>
<keyword evidence="3" id="KW-1003">Cell membrane</keyword>